<sequence length="176" mass="19248">MSRPIPSLAADDHILGTPSFSVTLVEYGDYQCPYCGEAYPVLKAVQRAMGADLRFVFRNFPLVEVHAHALRAAQFAEAAAEAGLFWEAHDMLYENQDALGDRHLEAYADQLGIDRAILAAAFEGRHDEKIQRDFLGGVRGGVNGTPSLFINGQLYEGPPEPESLISVLSRAATTRV</sequence>
<accession>A8I1A3</accession>
<dbReference type="SUPFAM" id="SSF52833">
    <property type="entry name" value="Thioredoxin-like"/>
    <property type="match status" value="1"/>
</dbReference>
<name>A8I1A3_AZOC5</name>
<reference evidence="5" key="2">
    <citation type="submission" date="2007-04" db="EMBL/GenBank/DDBJ databases">
        <title>Complete genome sequence of the nitrogen-fixing bacterium Azorhizobium caulinodans ORS571.</title>
        <authorList>
            <person name="Lee K.B."/>
            <person name="Backer P.D."/>
            <person name="Aono T."/>
            <person name="Liu C.T."/>
            <person name="Suzuki S."/>
            <person name="Suzuki T."/>
            <person name="Kaneko T."/>
            <person name="Yamada M."/>
            <person name="Tabata S."/>
            <person name="Kupfer D.M."/>
            <person name="Najar F.Z."/>
            <person name="Wiley G.B."/>
            <person name="Roe B."/>
            <person name="Binnewies T."/>
            <person name="Ussery D."/>
            <person name="Vereecke D."/>
            <person name="Gevers D."/>
            <person name="Holsters M."/>
            <person name="Oyaizu H."/>
        </authorList>
    </citation>
    <scope>NUCLEOTIDE SEQUENCE [LARGE SCALE GENOMIC DNA]</scope>
    <source>
        <strain evidence="5">ATCC 43989 / DSM 5975 / JCM 20966 / LMG 6465 / NBRC 14845 / NCIMB 13405 / ORS 571</strain>
    </source>
</reference>
<reference evidence="4 5" key="5">
    <citation type="journal article" date="2010" name="Appl. Environ. Microbiol.">
        <title>phrR-like gene praR of Azorhizobium caulinodans ORS571 is essential for symbiosis with Sesbania rostrata and is involved in expression of reb genes.</title>
        <authorList>
            <person name="Akiba N."/>
            <person name="Aono T."/>
            <person name="Toyazaki H."/>
            <person name="Sato S."/>
            <person name="Oyaizu H."/>
        </authorList>
    </citation>
    <scope>NUCLEOTIDE SEQUENCE [LARGE SCALE GENOMIC DNA]</scope>
    <source>
        <strain evidence="5">ATCC 43989 / DSM 5975 / JCM 20966 / LMG 6465 / NBRC 14845 / NCIMB 13405 / ORS 571</strain>
    </source>
</reference>
<reference evidence="4 5" key="4">
    <citation type="journal article" date="2009" name="Appl. Environ. Microbiol.">
        <title>Comparative genome-wide transcriptional profiling of Azorhizobium caulinodans ORS571 grown under free-living and symbiotic conditions.</title>
        <authorList>
            <person name="Tsukada S."/>
            <person name="Aono T."/>
            <person name="Akiba N."/>
            <person name="Lee KB."/>
            <person name="Liu CT."/>
            <person name="Toyazaki H."/>
            <person name="Oyaizu H."/>
        </authorList>
    </citation>
    <scope>NUCLEOTIDE SEQUENCE [LARGE SCALE GENOMIC DNA]</scope>
    <source>
        <strain evidence="5">ATCC 43989 / DSM 5975 / JCM 20966 / LMG 6465 / NBRC 14845 / NCIMB 13405 / ORS 571</strain>
    </source>
</reference>
<dbReference type="eggNOG" id="COG1651">
    <property type="taxonomic scope" value="Bacteria"/>
</dbReference>
<gene>
    <name evidence="4" type="ordered locus">AZC_1351</name>
</gene>
<proteinExistence type="inferred from homology"/>
<reference evidence="4 5" key="1">
    <citation type="journal article" date="2007" name="Appl. Environ. Microbiol.">
        <title>Rhizobial factors required for stem nodule maturation and maintenance in Sesbania rostrata-Azorhizobium caulinodans ORS571 symbiosis.</title>
        <authorList>
            <person name="Suzuki S."/>
            <person name="Aono T."/>
            <person name="Lee KB."/>
            <person name="Suzuki T."/>
            <person name="Liu CT."/>
            <person name="Miwa H."/>
            <person name="Wakao S."/>
            <person name="Iki T."/>
            <person name="Oyaizu H."/>
        </authorList>
    </citation>
    <scope>NUCLEOTIDE SEQUENCE [LARGE SCALE GENOMIC DNA]</scope>
    <source>
        <strain evidence="5">ATCC 43989 / DSM 5975 / JCM 20966 / LMG 6465 / NBRC 14845 / NCIMB 13405 / ORS 571</strain>
    </source>
</reference>
<evidence type="ECO:0000313" key="5">
    <source>
        <dbReference type="Proteomes" id="UP000000270"/>
    </source>
</evidence>
<dbReference type="AlphaFoldDB" id="A8I1A3"/>
<dbReference type="InterPro" id="IPR013766">
    <property type="entry name" value="Thioredoxin_domain"/>
</dbReference>
<dbReference type="STRING" id="438753.AZC_1351"/>
<dbReference type="PANTHER" id="PTHR13887:SF55">
    <property type="entry name" value="SLR0313 PROTEIN"/>
    <property type="match status" value="1"/>
</dbReference>
<evidence type="ECO:0000259" key="3">
    <source>
        <dbReference type="PROSITE" id="PS51352"/>
    </source>
</evidence>
<organism evidence="4 5">
    <name type="scientific">Azorhizobium caulinodans (strain ATCC 43989 / DSM 5975 / JCM 20966 / LMG 6465 / NBRC 14845 / NCIMB 13405 / ORS 571)</name>
    <dbReference type="NCBI Taxonomy" id="438753"/>
    <lineage>
        <taxon>Bacteria</taxon>
        <taxon>Pseudomonadati</taxon>
        <taxon>Pseudomonadota</taxon>
        <taxon>Alphaproteobacteria</taxon>
        <taxon>Hyphomicrobiales</taxon>
        <taxon>Xanthobacteraceae</taxon>
        <taxon>Azorhizobium</taxon>
    </lineage>
</organism>
<evidence type="ECO:0000256" key="2">
    <source>
        <dbReference type="ARBA" id="ARBA00005791"/>
    </source>
</evidence>
<dbReference type="Proteomes" id="UP000000270">
    <property type="component" value="Chromosome"/>
</dbReference>
<dbReference type="KEGG" id="azc:AZC_1351"/>
<feature type="domain" description="Thioredoxin" evidence="3">
    <location>
        <begin position="1"/>
        <end position="173"/>
    </location>
</feature>
<evidence type="ECO:0000313" key="4">
    <source>
        <dbReference type="EMBL" id="BAF87349.1"/>
    </source>
</evidence>
<reference evidence="4 5" key="6">
    <citation type="journal article" date="2011" name="Appl. Environ. Microbiol.">
        <title>Involvement of the azorhizobial chromosome partition gene (parA) in the onset of bacteroid differentiation during Sesbania rostrata stem nodule development.</title>
        <authorList>
            <person name="Liu CT."/>
            <person name="Lee KB."/>
            <person name="Wang YS."/>
            <person name="Peng MH."/>
            <person name="Lee KT."/>
            <person name="Suzuki S."/>
            <person name="Suzuki T."/>
            <person name="Oyaizu H."/>
        </authorList>
    </citation>
    <scope>NUCLEOTIDE SEQUENCE [LARGE SCALE GENOMIC DNA]</scope>
    <source>
        <strain evidence="5">ATCC 43989 / DSM 5975 / JCM 20966 / LMG 6465 / NBRC 14845 / NCIMB 13405 / ORS 571</strain>
    </source>
</reference>
<evidence type="ECO:0000256" key="1">
    <source>
        <dbReference type="ARBA" id="ARBA00003565"/>
    </source>
</evidence>
<dbReference type="EMBL" id="AP009384">
    <property type="protein sequence ID" value="BAF87349.1"/>
    <property type="molecule type" value="Genomic_DNA"/>
</dbReference>
<dbReference type="InterPro" id="IPR012336">
    <property type="entry name" value="Thioredoxin-like_fold"/>
</dbReference>
<dbReference type="PROSITE" id="PS51352">
    <property type="entry name" value="THIOREDOXIN_2"/>
    <property type="match status" value="1"/>
</dbReference>
<dbReference type="Pfam" id="PF13462">
    <property type="entry name" value="Thioredoxin_4"/>
    <property type="match status" value="1"/>
</dbReference>
<dbReference type="PANTHER" id="PTHR13887">
    <property type="entry name" value="GLUTATHIONE S-TRANSFERASE KAPPA"/>
    <property type="match status" value="1"/>
</dbReference>
<comment type="function">
    <text evidence="1">May be required for disulfide bond formation in some proteins.</text>
</comment>
<protein>
    <recommendedName>
        <fullName evidence="3">Thioredoxin domain-containing protein</fullName>
    </recommendedName>
</protein>
<comment type="similarity">
    <text evidence="2">Belongs to the thioredoxin family. DsbA subfamily.</text>
</comment>
<dbReference type="HOGENOM" id="CLU_000288_47_7_5"/>
<dbReference type="InterPro" id="IPR036249">
    <property type="entry name" value="Thioredoxin-like_sf"/>
</dbReference>
<dbReference type="RefSeq" id="WP_012169879.1">
    <property type="nucleotide sequence ID" value="NC_009937.1"/>
</dbReference>
<keyword evidence="5" id="KW-1185">Reference proteome</keyword>
<reference evidence="4 5" key="3">
    <citation type="journal article" date="2008" name="BMC Genomics">
        <title>The genome of the versatile nitrogen fixer Azorhizobium caulinodans ORS571.</title>
        <authorList>
            <person name="Lee KB."/>
            <person name="Backer P.D."/>
            <person name="Aono T."/>
            <person name="Liu CT."/>
            <person name="Suzuki S."/>
            <person name="Suzuki T."/>
            <person name="Kaneko T."/>
            <person name="Yamada M."/>
            <person name="Tabata S."/>
            <person name="Kupfer D.M."/>
            <person name="Najar F.Z."/>
            <person name="Wiley G.B."/>
            <person name="Roe B."/>
            <person name="Binnewies T.T."/>
            <person name="Ussery D.W."/>
            <person name="D'Haeze W."/>
            <person name="Herder J.D."/>
            <person name="Gevers D."/>
            <person name="Vereecke D."/>
            <person name="Holsters M."/>
            <person name="Oyaizu H."/>
        </authorList>
    </citation>
    <scope>NUCLEOTIDE SEQUENCE [LARGE SCALE GENOMIC DNA]</scope>
    <source>
        <strain evidence="5">ATCC 43989 / DSM 5975 / JCM 20966 / LMG 6465 / NBRC 14845 / NCIMB 13405 / ORS 571</strain>
    </source>
</reference>
<dbReference type="Gene3D" id="3.40.30.10">
    <property type="entry name" value="Glutaredoxin"/>
    <property type="match status" value="1"/>
</dbReference>